<evidence type="ECO:0000313" key="2">
    <source>
        <dbReference type="EMBL" id="WRT63895.1"/>
    </source>
</evidence>
<feature type="transmembrane region" description="Helical" evidence="1">
    <location>
        <begin position="12"/>
        <end position="34"/>
    </location>
</feature>
<reference evidence="2 3" key="1">
    <citation type="submission" date="2024-01" db="EMBL/GenBank/DDBJ databases">
        <title>Comparative genomics of Cryptococcus and Kwoniella reveals pathogenesis evolution and contrasting modes of karyotype evolution via chromosome fusion or intercentromeric recombination.</title>
        <authorList>
            <person name="Coelho M.A."/>
            <person name="David-Palma M."/>
            <person name="Shea T."/>
            <person name="Bowers K."/>
            <person name="McGinley-Smith S."/>
            <person name="Mohammad A.W."/>
            <person name="Gnirke A."/>
            <person name="Yurkov A.M."/>
            <person name="Nowrousian M."/>
            <person name="Sun S."/>
            <person name="Cuomo C.A."/>
            <person name="Heitman J."/>
        </authorList>
    </citation>
    <scope>NUCLEOTIDE SEQUENCE [LARGE SCALE GENOMIC DNA]</scope>
    <source>
        <strain evidence="2">CBS 11374</strain>
    </source>
</reference>
<keyword evidence="1" id="KW-0472">Membrane</keyword>
<feature type="transmembrane region" description="Helical" evidence="1">
    <location>
        <begin position="119"/>
        <end position="142"/>
    </location>
</feature>
<gene>
    <name evidence="2" type="ORF">IL334_000821</name>
</gene>
<dbReference type="RefSeq" id="XP_062788635.1">
    <property type="nucleotide sequence ID" value="XM_062932584.1"/>
</dbReference>
<feature type="transmembrane region" description="Helical" evidence="1">
    <location>
        <begin position="77"/>
        <end position="99"/>
    </location>
</feature>
<keyword evidence="1" id="KW-1133">Transmembrane helix</keyword>
<organism evidence="2 3">
    <name type="scientific">Kwoniella shivajii</name>
    <dbReference type="NCBI Taxonomy" id="564305"/>
    <lineage>
        <taxon>Eukaryota</taxon>
        <taxon>Fungi</taxon>
        <taxon>Dikarya</taxon>
        <taxon>Basidiomycota</taxon>
        <taxon>Agaricomycotina</taxon>
        <taxon>Tremellomycetes</taxon>
        <taxon>Tremellales</taxon>
        <taxon>Cryptococcaceae</taxon>
        <taxon>Kwoniella</taxon>
    </lineage>
</organism>
<dbReference type="Proteomes" id="UP001329825">
    <property type="component" value="Chromosome 1"/>
</dbReference>
<protein>
    <recommendedName>
        <fullName evidence="4">MARVEL domain-containing protein</fullName>
    </recommendedName>
</protein>
<proteinExistence type="predicted"/>
<evidence type="ECO:0008006" key="4">
    <source>
        <dbReference type="Google" id="ProtNLM"/>
    </source>
</evidence>
<dbReference type="GeneID" id="87952952"/>
<evidence type="ECO:0000313" key="3">
    <source>
        <dbReference type="Proteomes" id="UP001329825"/>
    </source>
</evidence>
<sequence>MPSPQMNKKIVFILHLLQIPLVIALLAIGALRMFGVVGGPKTRNTTARWSMSVAAKSLIILQYEILTEHFKWFRRWYSIKAFLILNIIEVVFWIAAIVLTAKGMIDTACSGLNCTLNPVVIAICSVCAVLAVPVAVLTFILFRQSKAGSLIDNEEVPMSTVTSEESYARKDGLQVIENGHWVQKQHEPRQMA</sequence>
<keyword evidence="3" id="KW-1185">Reference proteome</keyword>
<dbReference type="EMBL" id="CP141881">
    <property type="protein sequence ID" value="WRT63895.1"/>
    <property type="molecule type" value="Genomic_DNA"/>
</dbReference>
<accession>A0ABZ1CQ86</accession>
<keyword evidence="1" id="KW-0812">Transmembrane</keyword>
<evidence type="ECO:0000256" key="1">
    <source>
        <dbReference type="SAM" id="Phobius"/>
    </source>
</evidence>
<name>A0ABZ1CQ86_9TREE</name>